<evidence type="ECO:0000256" key="6">
    <source>
        <dbReference type="PROSITE-ProRule" id="PRU10007"/>
    </source>
</evidence>
<dbReference type="InterPro" id="IPR016162">
    <property type="entry name" value="Ald_DH_N"/>
</dbReference>
<dbReference type="InterPro" id="IPR012394">
    <property type="entry name" value="Aldehyde_DH_NAD(P)"/>
</dbReference>
<dbReference type="RefSeq" id="WP_164029655.1">
    <property type="nucleotide sequence ID" value="NZ_JAABOQ010000002.1"/>
</dbReference>
<keyword evidence="3" id="KW-0520">NAD</keyword>
<dbReference type="GO" id="GO:0004029">
    <property type="term" value="F:aldehyde dehydrogenase (NAD+) activity"/>
    <property type="evidence" value="ECO:0007669"/>
    <property type="project" value="TreeGrafter"/>
</dbReference>
<dbReference type="CDD" id="cd07136">
    <property type="entry name" value="ALDH_YwdH-P39616"/>
    <property type="match status" value="1"/>
</dbReference>
<protein>
    <recommendedName>
        <fullName evidence="4">Aldehyde dehydrogenase</fullName>
    </recommendedName>
</protein>
<dbReference type="FunFam" id="3.40.309.10:FF:000003">
    <property type="entry name" value="Aldehyde dehydrogenase"/>
    <property type="match status" value="1"/>
</dbReference>
<dbReference type="InterPro" id="IPR016161">
    <property type="entry name" value="Ald_DH/histidinol_DH"/>
</dbReference>
<feature type="domain" description="Aldehyde dehydrogenase" evidence="8">
    <location>
        <begin position="3"/>
        <end position="429"/>
    </location>
</feature>
<evidence type="ECO:0000256" key="4">
    <source>
        <dbReference type="PIRNR" id="PIRNR036492"/>
    </source>
</evidence>
<dbReference type="InterPro" id="IPR015590">
    <property type="entry name" value="Aldehyde_DH_dom"/>
</dbReference>
<dbReference type="InterPro" id="IPR029510">
    <property type="entry name" value="Ald_DH_CS_GLU"/>
</dbReference>
<gene>
    <name evidence="9" type="ORF">GWK10_04120</name>
</gene>
<evidence type="ECO:0000259" key="8">
    <source>
        <dbReference type="Pfam" id="PF00171"/>
    </source>
</evidence>
<comment type="caution">
    <text evidence="9">The sequence shown here is derived from an EMBL/GenBank/DDBJ whole genome shotgun (WGS) entry which is preliminary data.</text>
</comment>
<evidence type="ECO:0000256" key="3">
    <source>
        <dbReference type="ARBA" id="ARBA00023027"/>
    </source>
</evidence>
<dbReference type="PANTHER" id="PTHR43570:SF16">
    <property type="entry name" value="ALDEHYDE DEHYDROGENASE TYPE III, ISOFORM Q"/>
    <property type="match status" value="1"/>
</dbReference>
<feature type="active site" evidence="5 6">
    <location>
        <position position="211"/>
    </location>
</feature>
<dbReference type="PANTHER" id="PTHR43570">
    <property type="entry name" value="ALDEHYDE DEHYDROGENASE"/>
    <property type="match status" value="1"/>
</dbReference>
<reference evidence="9 10" key="1">
    <citation type="submission" date="2020-01" db="EMBL/GenBank/DDBJ databases">
        <title>Spongiivirga citrea KCTC 32990T.</title>
        <authorList>
            <person name="Wang G."/>
        </authorList>
    </citation>
    <scope>NUCLEOTIDE SEQUENCE [LARGE SCALE GENOMIC DNA]</scope>
    <source>
        <strain evidence="9 10">KCTC 32990</strain>
    </source>
</reference>
<dbReference type="InterPro" id="IPR016160">
    <property type="entry name" value="Ald_DH_CS_CYS"/>
</dbReference>
<accession>A0A6M0CR13</accession>
<keyword evidence="10" id="KW-1185">Reference proteome</keyword>
<evidence type="ECO:0000256" key="2">
    <source>
        <dbReference type="ARBA" id="ARBA00023002"/>
    </source>
</evidence>
<evidence type="ECO:0000256" key="1">
    <source>
        <dbReference type="ARBA" id="ARBA00009986"/>
    </source>
</evidence>
<dbReference type="GO" id="GO:0005737">
    <property type="term" value="C:cytoplasm"/>
    <property type="evidence" value="ECO:0007669"/>
    <property type="project" value="TreeGrafter"/>
</dbReference>
<dbReference type="Pfam" id="PF00171">
    <property type="entry name" value="Aldedh"/>
    <property type="match status" value="1"/>
</dbReference>
<comment type="similarity">
    <text evidence="1 4 7">Belongs to the aldehyde dehydrogenase family.</text>
</comment>
<name>A0A6M0CR13_9FLAO</name>
<dbReference type="SUPFAM" id="SSF53720">
    <property type="entry name" value="ALDH-like"/>
    <property type="match status" value="1"/>
</dbReference>
<evidence type="ECO:0000256" key="7">
    <source>
        <dbReference type="RuleBase" id="RU003345"/>
    </source>
</evidence>
<evidence type="ECO:0000313" key="9">
    <source>
        <dbReference type="EMBL" id="NER16380.1"/>
    </source>
</evidence>
<dbReference type="EMBL" id="JAABOQ010000002">
    <property type="protein sequence ID" value="NER16380.1"/>
    <property type="molecule type" value="Genomic_DNA"/>
</dbReference>
<sequence length="459" mass="51855">MKNSIDKIINTQRDFFLTHETKPIAYRIAALKRLKSEINKREQDIHKAVNLDFKKSEFESVLSETGIVQKELNLLIKNLARWSRPERVKSSMLNFPSADYIYKDPYGTILIIAPWNYPFQLAIVPLIGAIAAGNTAVVKPSELTPNTSKVINEICKTVFDEAYVSVVQGGVEVSQELLSKRWDYIFFTGSVFVGKIVAKAAAEFLTPVTLELGGKNPCIIDHTAKLKLAAKRLVWAKFLNGGQTCVAPDYILIDNKVKTEFIKHYQNEIKKAYGENPQESPDYPRIINEKNFNRLEAMLKDERIPFGGRTDKNDLYIEPTIIDQPDLDSEVMKDEIFGPILPVLGYDNETEINAIIKTYDKPLSFYVFSTRKAYIKKLLSSYSFGGGVINDAIVYYANPNLPFGGVGNSGIGGYHGKQTFETFTHNKAVSKRANWLDAPIRYAPYKGKLGQLKTFLKYF</sequence>
<dbReference type="AlphaFoldDB" id="A0A6M0CR13"/>
<evidence type="ECO:0000256" key="5">
    <source>
        <dbReference type="PIRSR" id="PIRSR036492-1"/>
    </source>
</evidence>
<dbReference type="PROSITE" id="PS00687">
    <property type="entry name" value="ALDEHYDE_DEHYDR_GLU"/>
    <property type="match status" value="1"/>
</dbReference>
<dbReference type="Gene3D" id="3.40.309.10">
    <property type="entry name" value="Aldehyde Dehydrogenase, Chain A, domain 2"/>
    <property type="match status" value="1"/>
</dbReference>
<organism evidence="9 10">
    <name type="scientific">Spongiivirga citrea</name>
    <dbReference type="NCBI Taxonomy" id="1481457"/>
    <lineage>
        <taxon>Bacteria</taxon>
        <taxon>Pseudomonadati</taxon>
        <taxon>Bacteroidota</taxon>
        <taxon>Flavobacteriia</taxon>
        <taxon>Flavobacteriales</taxon>
        <taxon>Flavobacteriaceae</taxon>
        <taxon>Spongiivirga</taxon>
    </lineage>
</organism>
<dbReference type="PROSITE" id="PS00070">
    <property type="entry name" value="ALDEHYDE_DEHYDR_CYS"/>
    <property type="match status" value="1"/>
</dbReference>
<feature type="active site" evidence="5">
    <location>
        <position position="245"/>
    </location>
</feature>
<dbReference type="Gene3D" id="3.40.605.10">
    <property type="entry name" value="Aldehyde Dehydrogenase, Chain A, domain 1"/>
    <property type="match status" value="1"/>
</dbReference>
<evidence type="ECO:0000313" key="10">
    <source>
        <dbReference type="Proteomes" id="UP000474296"/>
    </source>
</evidence>
<dbReference type="FunFam" id="3.40.605.10:FF:000004">
    <property type="entry name" value="Aldehyde dehydrogenase"/>
    <property type="match status" value="1"/>
</dbReference>
<proteinExistence type="inferred from homology"/>
<dbReference type="Proteomes" id="UP000474296">
    <property type="component" value="Unassembled WGS sequence"/>
</dbReference>
<dbReference type="GO" id="GO:0006081">
    <property type="term" value="P:aldehyde metabolic process"/>
    <property type="evidence" value="ECO:0007669"/>
    <property type="project" value="InterPro"/>
</dbReference>
<keyword evidence="2 4" id="KW-0560">Oxidoreductase</keyword>
<dbReference type="PIRSF" id="PIRSF036492">
    <property type="entry name" value="ALDH"/>
    <property type="match status" value="1"/>
</dbReference>
<dbReference type="InterPro" id="IPR016163">
    <property type="entry name" value="Ald_DH_C"/>
</dbReference>